<evidence type="ECO:0000313" key="6">
    <source>
        <dbReference type="Proteomes" id="UP000664048"/>
    </source>
</evidence>
<dbReference type="EMBL" id="JAGEMX010000003">
    <property type="protein sequence ID" value="MBO1830186.1"/>
    <property type="molecule type" value="Genomic_DNA"/>
</dbReference>
<dbReference type="EMBL" id="CP090640">
    <property type="protein sequence ID" value="WFN17081.1"/>
    <property type="molecule type" value="Genomic_DNA"/>
</dbReference>
<keyword evidence="1" id="KW-0732">Signal</keyword>
<evidence type="ECO:0000313" key="2">
    <source>
        <dbReference type="EMBL" id="MBK1930680.1"/>
    </source>
</evidence>
<gene>
    <name evidence="3" type="ORF">J4M89_12390</name>
    <name evidence="2" type="ORF">JIN94_12375</name>
    <name evidence="4" type="ORF">LXE91_15505</name>
</gene>
<dbReference type="Proteomes" id="UP000664048">
    <property type="component" value="Unassembled WGS sequence"/>
</dbReference>
<sequence length="97" mass="10295">MKNTVRVPLFVLALILAAPAFATTPADNIAWSAKPVQRFVMPPECYAYSKRQISSDESLTTERVLIAAARFLTGTGPTLVIGGTRGTVPDPCTSSGL</sequence>
<feature type="chain" id="PRO_5044556821" evidence="1">
    <location>
        <begin position="23"/>
        <end position="97"/>
    </location>
</feature>
<dbReference type="Proteomes" id="UP000611459">
    <property type="component" value="Unassembled WGS sequence"/>
</dbReference>
<reference evidence="3 6" key="2">
    <citation type="submission" date="2021-03" db="EMBL/GenBank/DDBJ databases">
        <title>Clinical course, treatment and visual outcome of an outbreak of Burkholderia contaminans endophthalmitis following cataract surgery.</title>
        <authorList>
            <person name="Lind C."/>
            <person name="Olsen K."/>
            <person name="Angelsen N.K."/>
            <person name="Krefting E.A."/>
            <person name="Fossen K."/>
            <person name="Gravningen K."/>
            <person name="Depoorter E."/>
            <person name="Vandamme P."/>
            <person name="Bertelsen G."/>
        </authorList>
    </citation>
    <scope>NUCLEOTIDE SEQUENCE [LARGE SCALE GENOMIC DNA]</scope>
    <source>
        <strain evidence="3 6">51242556</strain>
    </source>
</reference>
<dbReference type="Proteomes" id="UP001220209">
    <property type="component" value="Chromosome 1"/>
</dbReference>
<keyword evidence="6" id="KW-1185">Reference proteome</keyword>
<reference evidence="4 7" key="3">
    <citation type="submission" date="2021-12" db="EMBL/GenBank/DDBJ databases">
        <title>Genomic and phenotypic characterization of three Burkholderia contaminans isolates recovered from different sources.</title>
        <authorList>
            <person name="Lopez De Volder A."/>
            <person name="Fan Y."/>
            <person name="Nunvar J."/>
            <person name="Herrera T."/>
            <person name="Timp W."/>
            <person name="Degrossi J."/>
        </authorList>
    </citation>
    <scope>NUCLEOTIDE SEQUENCE [LARGE SCALE GENOMIC DNA]</scope>
    <source>
        <strain evidence="4 7">LMG 23361</strain>
    </source>
</reference>
<accession>A0A1E3FGJ4</accession>
<dbReference type="EMBL" id="JAENIB010000003">
    <property type="protein sequence ID" value="MBK1930680.1"/>
    <property type="molecule type" value="Genomic_DNA"/>
</dbReference>
<evidence type="ECO:0000256" key="1">
    <source>
        <dbReference type="SAM" id="SignalP"/>
    </source>
</evidence>
<proteinExistence type="predicted"/>
<name>A0A1E3FGJ4_9BURK</name>
<protein>
    <submittedName>
        <fullName evidence="2">Uncharacterized protein</fullName>
    </submittedName>
</protein>
<evidence type="ECO:0000313" key="5">
    <source>
        <dbReference type="Proteomes" id="UP000611459"/>
    </source>
</evidence>
<reference evidence="2" key="1">
    <citation type="submission" date="2021-01" db="EMBL/GenBank/DDBJ databases">
        <title>Outbreak of Burkholderia contaminns endophthalmitis traced to a clinical ventilation system.</title>
        <authorList>
            <person name="Lipuma J."/>
            <person name="Spilker T."/>
            <person name="Kratholm J."/>
        </authorList>
    </citation>
    <scope>NUCLEOTIDE SEQUENCE</scope>
    <source>
        <strain evidence="2">HI4954</strain>
    </source>
</reference>
<evidence type="ECO:0000313" key="7">
    <source>
        <dbReference type="Proteomes" id="UP001220209"/>
    </source>
</evidence>
<dbReference type="GeneID" id="93191702"/>
<evidence type="ECO:0000313" key="3">
    <source>
        <dbReference type="EMBL" id="MBO1830186.1"/>
    </source>
</evidence>
<evidence type="ECO:0000313" key="4">
    <source>
        <dbReference type="EMBL" id="WFN17081.1"/>
    </source>
</evidence>
<dbReference type="AlphaFoldDB" id="A0A1E3FGJ4"/>
<dbReference type="OrthoDB" id="9035747at2"/>
<dbReference type="RefSeq" id="WP_039342869.1">
    <property type="nucleotide sequence ID" value="NZ_AP018358.1"/>
</dbReference>
<feature type="signal peptide" evidence="1">
    <location>
        <begin position="1"/>
        <end position="22"/>
    </location>
</feature>
<organism evidence="2 5">
    <name type="scientific">Burkholderia contaminans</name>
    <dbReference type="NCBI Taxonomy" id="488447"/>
    <lineage>
        <taxon>Bacteria</taxon>
        <taxon>Pseudomonadati</taxon>
        <taxon>Pseudomonadota</taxon>
        <taxon>Betaproteobacteria</taxon>
        <taxon>Burkholderiales</taxon>
        <taxon>Burkholderiaceae</taxon>
        <taxon>Burkholderia</taxon>
        <taxon>Burkholderia cepacia complex</taxon>
    </lineage>
</organism>